<evidence type="ECO:0000259" key="13">
    <source>
        <dbReference type="PROSITE" id="PS51194"/>
    </source>
</evidence>
<dbReference type="AlphaFoldDB" id="A0AA40F4T8"/>
<proteinExistence type="predicted"/>
<evidence type="ECO:0000256" key="2">
    <source>
        <dbReference type="ARBA" id="ARBA00001946"/>
    </source>
</evidence>
<dbReference type="InterPro" id="IPR050699">
    <property type="entry name" value="RNA-DNA_Helicase"/>
</dbReference>
<comment type="catalytic activity">
    <reaction evidence="11">
        <text>ATP + H2O = ADP + phosphate + H(+)</text>
        <dbReference type="Rhea" id="RHEA:13065"/>
        <dbReference type="ChEBI" id="CHEBI:15377"/>
        <dbReference type="ChEBI" id="CHEBI:15378"/>
        <dbReference type="ChEBI" id="CHEBI:30616"/>
        <dbReference type="ChEBI" id="CHEBI:43474"/>
        <dbReference type="ChEBI" id="CHEBI:456216"/>
        <dbReference type="EC" id="3.6.4.13"/>
    </reaction>
</comment>
<dbReference type="GO" id="GO:0000965">
    <property type="term" value="P:mitochondrial RNA 3'-end processing"/>
    <property type="evidence" value="ECO:0007669"/>
    <property type="project" value="TreeGrafter"/>
</dbReference>
<reference evidence="14" key="1">
    <citation type="submission" date="2023-06" db="EMBL/GenBank/DDBJ databases">
        <title>Genome-scale phylogeny and comparative genomics of the fungal order Sordariales.</title>
        <authorList>
            <consortium name="Lawrence Berkeley National Laboratory"/>
            <person name="Hensen N."/>
            <person name="Bonometti L."/>
            <person name="Westerberg I."/>
            <person name="Brannstrom I.O."/>
            <person name="Guillou S."/>
            <person name="Cros-Aarteil S."/>
            <person name="Calhoun S."/>
            <person name="Haridas S."/>
            <person name="Kuo A."/>
            <person name="Mondo S."/>
            <person name="Pangilinan J."/>
            <person name="Riley R."/>
            <person name="LaButti K."/>
            <person name="Andreopoulos B."/>
            <person name="Lipzen A."/>
            <person name="Chen C."/>
            <person name="Yanf M."/>
            <person name="Daum C."/>
            <person name="Ng V."/>
            <person name="Clum A."/>
            <person name="Steindorff A."/>
            <person name="Ohm R."/>
            <person name="Martin F."/>
            <person name="Silar P."/>
            <person name="Natvig D."/>
            <person name="Lalanne C."/>
            <person name="Gautier V."/>
            <person name="Ament-velasquez S.L."/>
            <person name="Kruys A."/>
            <person name="Hutchinson M.I."/>
            <person name="Powell A.J."/>
            <person name="Barry K."/>
            <person name="Miller A.N."/>
            <person name="Grigoriev I.V."/>
            <person name="Debuchy R."/>
            <person name="Gladieux P."/>
            <person name="Thoren M.H."/>
            <person name="Johannesson H."/>
        </authorList>
    </citation>
    <scope>NUCLEOTIDE SEQUENCE</scope>
    <source>
        <strain evidence="14">SMH3187-1</strain>
    </source>
</reference>
<dbReference type="Pfam" id="PF18147">
    <property type="entry name" value="Suv3_C_1"/>
    <property type="match status" value="1"/>
</dbReference>
<dbReference type="EC" id="3.6.4.13" evidence="4"/>
<dbReference type="FunFam" id="3.40.50.300:FF:000269">
    <property type="entry name" value="ATP-dependent RNA helicase SUPV3L1, mitochondrial"/>
    <property type="match status" value="1"/>
</dbReference>
<keyword evidence="6 14" id="KW-0378">Hydrolase</keyword>
<evidence type="ECO:0000256" key="12">
    <source>
        <dbReference type="SAM" id="MobiDB-lite"/>
    </source>
</evidence>
<dbReference type="SUPFAM" id="SSF52540">
    <property type="entry name" value="P-loop containing nucleoside triphosphate hydrolases"/>
    <property type="match status" value="1"/>
</dbReference>
<keyword evidence="5" id="KW-0547">Nucleotide-binding</keyword>
<dbReference type="InterPro" id="IPR027417">
    <property type="entry name" value="P-loop_NTPase"/>
</dbReference>
<dbReference type="SMART" id="SM00490">
    <property type="entry name" value="HELICc"/>
    <property type="match status" value="1"/>
</dbReference>
<dbReference type="Pfam" id="PF22527">
    <property type="entry name" value="DEXQc_Suv3"/>
    <property type="match status" value="1"/>
</dbReference>
<evidence type="ECO:0000256" key="4">
    <source>
        <dbReference type="ARBA" id="ARBA00012552"/>
    </source>
</evidence>
<keyword evidence="8" id="KW-0067">ATP-binding</keyword>
<dbReference type="Gene3D" id="1.20.58.1080">
    <property type="match status" value="1"/>
</dbReference>
<dbReference type="GO" id="GO:0016787">
    <property type="term" value="F:hydrolase activity"/>
    <property type="evidence" value="ECO:0007669"/>
    <property type="project" value="UniProtKB-KW"/>
</dbReference>
<evidence type="ECO:0000313" key="15">
    <source>
        <dbReference type="Proteomes" id="UP001172155"/>
    </source>
</evidence>
<dbReference type="PANTHER" id="PTHR12131:SF1">
    <property type="entry name" value="ATP-DEPENDENT RNA HELICASE SUPV3L1, MITOCHONDRIAL-RELATED"/>
    <property type="match status" value="1"/>
</dbReference>
<organism evidence="14 15">
    <name type="scientific">Schizothecium vesticola</name>
    <dbReference type="NCBI Taxonomy" id="314040"/>
    <lineage>
        <taxon>Eukaryota</taxon>
        <taxon>Fungi</taxon>
        <taxon>Dikarya</taxon>
        <taxon>Ascomycota</taxon>
        <taxon>Pezizomycotina</taxon>
        <taxon>Sordariomycetes</taxon>
        <taxon>Sordariomycetidae</taxon>
        <taxon>Sordariales</taxon>
        <taxon>Schizotheciaceae</taxon>
        <taxon>Schizothecium</taxon>
    </lineage>
</organism>
<dbReference type="PANTHER" id="PTHR12131">
    <property type="entry name" value="ATP-DEPENDENT RNA AND DNA HELICASE"/>
    <property type="match status" value="1"/>
</dbReference>
<dbReference type="PROSITE" id="PS51194">
    <property type="entry name" value="HELICASE_CTER"/>
    <property type="match status" value="1"/>
</dbReference>
<name>A0AA40F4T8_9PEZI</name>
<feature type="domain" description="Helicase C-terminal" evidence="13">
    <location>
        <begin position="266"/>
        <end position="425"/>
    </location>
</feature>
<comment type="caution">
    <text evidence="14">The sequence shown here is derived from an EMBL/GenBank/DDBJ whole genome shotgun (WGS) entry which is preliminary data.</text>
</comment>
<evidence type="ECO:0000256" key="1">
    <source>
        <dbReference type="ARBA" id="ARBA00001936"/>
    </source>
</evidence>
<dbReference type="InterPro" id="IPR055206">
    <property type="entry name" value="DEXQc_SUV3"/>
</dbReference>
<dbReference type="Gene3D" id="1.20.272.40">
    <property type="match status" value="1"/>
</dbReference>
<evidence type="ECO:0000256" key="9">
    <source>
        <dbReference type="ARBA" id="ARBA00022946"/>
    </source>
</evidence>
<dbReference type="EMBL" id="JAUKUD010000002">
    <property type="protein sequence ID" value="KAK0751104.1"/>
    <property type="molecule type" value="Genomic_DNA"/>
</dbReference>
<evidence type="ECO:0000256" key="6">
    <source>
        <dbReference type="ARBA" id="ARBA00022801"/>
    </source>
</evidence>
<evidence type="ECO:0000313" key="14">
    <source>
        <dbReference type="EMBL" id="KAK0751104.1"/>
    </source>
</evidence>
<dbReference type="Proteomes" id="UP001172155">
    <property type="component" value="Unassembled WGS sequence"/>
</dbReference>
<dbReference type="GO" id="GO:0045025">
    <property type="term" value="C:mitochondrial degradosome"/>
    <property type="evidence" value="ECO:0007669"/>
    <property type="project" value="TreeGrafter"/>
</dbReference>
<keyword evidence="9" id="KW-0809">Transit peptide</keyword>
<dbReference type="GO" id="GO:0005524">
    <property type="term" value="F:ATP binding"/>
    <property type="evidence" value="ECO:0007669"/>
    <property type="project" value="UniProtKB-KW"/>
</dbReference>
<keyword evidence="15" id="KW-1185">Reference proteome</keyword>
<comment type="cofactor">
    <cofactor evidence="2">
        <name>Mg(2+)</name>
        <dbReference type="ChEBI" id="CHEBI:18420"/>
    </cofactor>
</comment>
<protein>
    <recommendedName>
        <fullName evidence="4">RNA helicase</fullName>
        <ecNumber evidence="4">3.6.4.13</ecNumber>
    </recommendedName>
</protein>
<sequence>MARQQLHKFGITSRIQFNKEAALFRKAVKTSFDLAINGKGKTSRADNPLFWNLRSAFVKGEIRGLDEELRYSFQSYLLRNKVPKAVTQLQLELADLRNPYEWYPSARMMQRTVHLHVGPTNSGKTYHALKALENSKTGIYAGPLRLLAHEVYTRFQAAGKPCALVTGEEQRVPEGTDQYFQSCTVEMVPLHQKVDVAVIDEIQMIADDDRGWAWTQAFLGVQATEVHVCGEVRAVELIQELCARTGDKCVIHRYERLNALHTMKRSLDGSFKNLEKGDCVVGFSRFNLHRLKKVIEVETGRRCAIVYGSLPPETRAHQAALFNDPDNEYDFLVASDAIGMGLNLEIKRVVFESATKYDGTAHRQLTVPEIKQIGGRAGRFRSAAKANQQASSALGLETQATVASTRTEGLSMPGYVTAMDDEDLPPIQEAFETEVGPIKTAGLFPPNYVIERFASYFAPDTPFAFVLARLRELCRVSSKFHLCDFSTNLKVAEITQDLHLTISDRCTFNGCPIHERDEHNLAALREMATAVAALTSGDLLDLPSMDLDALQYEERPAHMSEQDYIARLESLHRAITMYLWLGYRYKGVFQSHKLAFHVKQLVEKKIEVRLSKLNFVPGLMKSVRDRKREAAKQRREMTGLLDDVEEGEEGLGEHGEGYPPSEAYEEPVFEEADELLDEESKRRAESGQA</sequence>
<evidence type="ECO:0000256" key="7">
    <source>
        <dbReference type="ARBA" id="ARBA00022806"/>
    </source>
</evidence>
<comment type="cofactor">
    <cofactor evidence="1">
        <name>Mn(2+)</name>
        <dbReference type="ChEBI" id="CHEBI:29035"/>
    </cofactor>
</comment>
<dbReference type="InterPro" id="IPR041082">
    <property type="entry name" value="Suv3_C_1"/>
</dbReference>
<dbReference type="GO" id="GO:0003724">
    <property type="term" value="F:RNA helicase activity"/>
    <property type="evidence" value="ECO:0007669"/>
    <property type="project" value="UniProtKB-EC"/>
</dbReference>
<dbReference type="FunFam" id="3.40.50.300:FF:000957">
    <property type="entry name" value="ATP-dependent RNA helicase SUV3L, mitochondrial"/>
    <property type="match status" value="1"/>
</dbReference>
<gene>
    <name evidence="14" type="ORF">B0T18DRAFT_401756</name>
</gene>
<keyword evidence="7" id="KW-0347">Helicase</keyword>
<dbReference type="Pfam" id="PF12513">
    <property type="entry name" value="SUV3_C"/>
    <property type="match status" value="1"/>
</dbReference>
<dbReference type="CDD" id="cd17913">
    <property type="entry name" value="DEXQc_Suv3"/>
    <property type="match status" value="1"/>
</dbReference>
<comment type="subcellular location">
    <subcellularLocation>
        <location evidence="3">Mitochondrion</location>
    </subcellularLocation>
</comment>
<dbReference type="CDD" id="cd18805">
    <property type="entry name" value="SF2_C_suv3"/>
    <property type="match status" value="1"/>
</dbReference>
<dbReference type="InterPro" id="IPR044774">
    <property type="entry name" value="Suv3_DEXQc"/>
</dbReference>
<dbReference type="Gene3D" id="3.40.50.300">
    <property type="entry name" value="P-loop containing nucleotide triphosphate hydrolases"/>
    <property type="match status" value="2"/>
</dbReference>
<dbReference type="Pfam" id="PF00271">
    <property type="entry name" value="Helicase_C"/>
    <property type="match status" value="1"/>
</dbReference>
<evidence type="ECO:0000256" key="11">
    <source>
        <dbReference type="ARBA" id="ARBA00047984"/>
    </source>
</evidence>
<keyword evidence="10" id="KW-0496">Mitochondrion</keyword>
<evidence type="ECO:0000256" key="10">
    <source>
        <dbReference type="ARBA" id="ARBA00023128"/>
    </source>
</evidence>
<dbReference type="InterPro" id="IPR022192">
    <property type="entry name" value="SUV3_C"/>
</dbReference>
<accession>A0AA40F4T8</accession>
<evidence type="ECO:0000256" key="8">
    <source>
        <dbReference type="ARBA" id="ARBA00022840"/>
    </source>
</evidence>
<dbReference type="FunFam" id="1.20.272.40:FF:000002">
    <property type="entry name" value="ATP-dependent RNA helicase SUV3, mitochondrial"/>
    <property type="match status" value="1"/>
</dbReference>
<evidence type="ECO:0000256" key="3">
    <source>
        <dbReference type="ARBA" id="ARBA00004173"/>
    </source>
</evidence>
<dbReference type="InterPro" id="IPR001650">
    <property type="entry name" value="Helicase_C-like"/>
</dbReference>
<feature type="region of interest" description="Disordered" evidence="12">
    <location>
        <begin position="630"/>
        <end position="666"/>
    </location>
</feature>
<evidence type="ECO:0000256" key="5">
    <source>
        <dbReference type="ARBA" id="ARBA00022741"/>
    </source>
</evidence>